<dbReference type="Proteomes" id="UP001190700">
    <property type="component" value="Unassembled WGS sequence"/>
</dbReference>
<evidence type="ECO:0000313" key="4">
    <source>
        <dbReference type="Proteomes" id="UP001190700"/>
    </source>
</evidence>
<proteinExistence type="predicted"/>
<evidence type="ECO:0000256" key="2">
    <source>
        <dbReference type="SAM" id="MobiDB-lite"/>
    </source>
</evidence>
<evidence type="ECO:0000256" key="1">
    <source>
        <dbReference type="SAM" id="Coils"/>
    </source>
</evidence>
<organism evidence="3 4">
    <name type="scientific">Cymbomonas tetramitiformis</name>
    <dbReference type="NCBI Taxonomy" id="36881"/>
    <lineage>
        <taxon>Eukaryota</taxon>
        <taxon>Viridiplantae</taxon>
        <taxon>Chlorophyta</taxon>
        <taxon>Pyramimonadophyceae</taxon>
        <taxon>Pyramimonadales</taxon>
        <taxon>Pyramimonadaceae</taxon>
        <taxon>Cymbomonas</taxon>
    </lineage>
</organism>
<feature type="coiled-coil region" evidence="1">
    <location>
        <begin position="98"/>
        <end position="149"/>
    </location>
</feature>
<comment type="caution">
    <text evidence="3">The sequence shown here is derived from an EMBL/GenBank/DDBJ whole genome shotgun (WGS) entry which is preliminary data.</text>
</comment>
<accession>A0AAE0FAS3</accession>
<sequence length="180" mass="18783">MVMGMQSAMHAMDGAGVTLEHVHSVFPSTSLAAVSLSRGRTRDFGVSPRCRIRNPITATALNPKAPRTSSSAIGSVIHNGTAPIRGGVNRRSPLPPNEAECGQRLASAENELARAEAILAVQSAQEASAQAAETRVMSLVARLKEAKMAAADNGGLGGNSELTLKQREKTNKTASQTLAQ</sequence>
<gene>
    <name evidence="3" type="ORF">CYMTET_34638</name>
</gene>
<evidence type="ECO:0000313" key="3">
    <source>
        <dbReference type="EMBL" id="KAK3256213.1"/>
    </source>
</evidence>
<feature type="non-terminal residue" evidence="3">
    <location>
        <position position="180"/>
    </location>
</feature>
<keyword evidence="1" id="KW-0175">Coiled coil</keyword>
<reference evidence="3 4" key="1">
    <citation type="journal article" date="2015" name="Genome Biol. Evol.">
        <title>Comparative Genomics of a Bacterivorous Green Alga Reveals Evolutionary Causalities and Consequences of Phago-Mixotrophic Mode of Nutrition.</title>
        <authorList>
            <person name="Burns J.A."/>
            <person name="Paasch A."/>
            <person name="Narechania A."/>
            <person name="Kim E."/>
        </authorList>
    </citation>
    <scope>NUCLEOTIDE SEQUENCE [LARGE SCALE GENOMIC DNA]</scope>
    <source>
        <strain evidence="3 4">PLY_AMNH</strain>
    </source>
</reference>
<feature type="region of interest" description="Disordered" evidence="2">
    <location>
        <begin position="151"/>
        <end position="180"/>
    </location>
</feature>
<dbReference type="EMBL" id="LGRX02021882">
    <property type="protein sequence ID" value="KAK3256213.1"/>
    <property type="molecule type" value="Genomic_DNA"/>
</dbReference>
<dbReference type="AlphaFoldDB" id="A0AAE0FAS3"/>
<keyword evidence="4" id="KW-1185">Reference proteome</keyword>
<name>A0AAE0FAS3_9CHLO</name>
<protein>
    <submittedName>
        <fullName evidence="3">Uncharacterized protein</fullName>
    </submittedName>
</protein>